<protein>
    <recommendedName>
        <fullName evidence="2">T4 RNA ligase 1-like N-terminal domain-containing protein</fullName>
    </recommendedName>
</protein>
<proteinExistence type="predicted"/>
<name>A0A6C0F8X2_9ZZZZ</name>
<evidence type="ECO:0008006" key="2">
    <source>
        <dbReference type="Google" id="ProtNLM"/>
    </source>
</evidence>
<dbReference type="EMBL" id="MN738798">
    <property type="protein sequence ID" value="QHT37534.1"/>
    <property type="molecule type" value="Genomic_DNA"/>
</dbReference>
<sequence>MKFSPLKNKKVSDFSNNKYYIIKKRNDFTIIKYNKKNLTIDNENSVGLFRSVIMNDDNIVAFAPQKSVNYNNFIAQHEFNDCYITEYVDGTMINIFYNNKKLDENGETTPGWEFCTRSNIGAKCRYNLDTQKTFYDMFLDACIEEKLDFNILNKECCYSFVLQHPDNKIVKHIEKPKLILTRVYSFNSENEIFDVTEEEKNIDIDTPRTLYNINKNVSNWLDFTELCSGENLPFDEVGFVIYNKEGVRTKIRNIAYEKVKRLKGNLQKMFLQYLTLRKSGQLRNFLRYFPEYKDNFELYKQKLYKWTYQLFDHYVDTFILKKKRLKECPFEFKPILYNIQKEYLEMLKPNNKKITFKYLTGYVHDCIPPKKLMFCINYPLRKKLLKKV</sequence>
<reference evidence="1" key="1">
    <citation type="journal article" date="2020" name="Nature">
        <title>Giant virus diversity and host interactions through global metagenomics.</title>
        <authorList>
            <person name="Schulz F."/>
            <person name="Roux S."/>
            <person name="Paez-Espino D."/>
            <person name="Jungbluth S."/>
            <person name="Walsh D.A."/>
            <person name="Denef V.J."/>
            <person name="McMahon K.D."/>
            <person name="Konstantinidis K.T."/>
            <person name="Eloe-Fadrosh E.A."/>
            <person name="Kyrpides N.C."/>
            <person name="Woyke T."/>
        </authorList>
    </citation>
    <scope>NUCLEOTIDE SEQUENCE</scope>
    <source>
        <strain evidence="1">GVMAG-S-ERX555997-44</strain>
    </source>
</reference>
<evidence type="ECO:0000313" key="1">
    <source>
        <dbReference type="EMBL" id="QHT37534.1"/>
    </source>
</evidence>
<organism evidence="1">
    <name type="scientific">viral metagenome</name>
    <dbReference type="NCBI Taxonomy" id="1070528"/>
    <lineage>
        <taxon>unclassified sequences</taxon>
        <taxon>metagenomes</taxon>
        <taxon>organismal metagenomes</taxon>
    </lineage>
</organism>
<dbReference type="AlphaFoldDB" id="A0A6C0F8X2"/>
<accession>A0A6C0F8X2</accession>